<dbReference type="AlphaFoldDB" id="V5WJQ8"/>
<dbReference type="GO" id="GO:0051782">
    <property type="term" value="P:negative regulation of cell division"/>
    <property type="evidence" value="ECO:0007669"/>
    <property type="project" value="TreeGrafter"/>
</dbReference>
<evidence type="ECO:0000313" key="5">
    <source>
        <dbReference type="Proteomes" id="UP000018680"/>
    </source>
</evidence>
<accession>V5WJQ8</accession>
<feature type="domain" description="CobQ/CobB/MinD/ParA nucleotide binding" evidence="3">
    <location>
        <begin position="7"/>
        <end position="273"/>
    </location>
</feature>
<keyword evidence="1" id="KW-0547">Nucleotide-binding</keyword>
<dbReference type="GO" id="GO:0005829">
    <property type="term" value="C:cytosol"/>
    <property type="evidence" value="ECO:0007669"/>
    <property type="project" value="TreeGrafter"/>
</dbReference>
<dbReference type="KEGG" id="slr:L21SP2_2538"/>
<dbReference type="RefSeq" id="WP_024268793.1">
    <property type="nucleotide sequence ID" value="NC_023035.1"/>
</dbReference>
<dbReference type="InterPro" id="IPR002586">
    <property type="entry name" value="CobQ/CobB/MinD/ParA_Nub-bd_dom"/>
</dbReference>
<evidence type="ECO:0000256" key="2">
    <source>
        <dbReference type="ARBA" id="ARBA00022840"/>
    </source>
</evidence>
<dbReference type="Proteomes" id="UP000018680">
    <property type="component" value="Chromosome"/>
</dbReference>
<dbReference type="InterPro" id="IPR050625">
    <property type="entry name" value="ParA/MinD_ATPase"/>
</dbReference>
<dbReference type="eggNOG" id="COG0455">
    <property type="taxonomic scope" value="Bacteria"/>
</dbReference>
<keyword evidence="2 4" id="KW-0067">ATP-binding</keyword>
<dbReference type="EMBL" id="CP006939">
    <property type="protein sequence ID" value="AHC15890.1"/>
    <property type="molecule type" value="Genomic_DNA"/>
</dbReference>
<protein>
    <submittedName>
        <fullName evidence="4">MinD-related ATP-binding protein</fullName>
    </submittedName>
</protein>
<dbReference type="OrthoDB" id="9773088at2"/>
<dbReference type="PANTHER" id="PTHR43384:SF4">
    <property type="entry name" value="CELLULOSE BIOSYNTHESIS PROTEIN BCSQ-RELATED"/>
    <property type="match status" value="1"/>
</dbReference>
<dbReference type="GO" id="GO:0009898">
    <property type="term" value="C:cytoplasmic side of plasma membrane"/>
    <property type="evidence" value="ECO:0007669"/>
    <property type="project" value="TreeGrafter"/>
</dbReference>
<sequence>MTRIIPIASGKGGVGKTLISASLGHLIASRGHTVVLVDLDLGGANLHSCVGVPNNNPGIGNYINGSVSNLEDLIVDTRYSRLYFIPGDQMIPGAANLPYYRKVGIIRDLGRLVADYVILDLGAGASYNTVDFFLSSPRGIVVTSAEPTAILNAYGFVKAACYRLILRAFPRKSPERQRVHEYLSSRIEGSQLSFNGLLRELGSISTESENHARELMEGLGYRVIINMGRSGDDIDLGARLRQVTRKNVGISLEYIGYVPRYEDSYKSILSKKPLSAFDPECPASVSLGHIAGRIIKGNDLAQPGLYDADEDLDGLKDELEQIAAGP</sequence>
<proteinExistence type="predicted"/>
<dbReference type="GO" id="GO:0016887">
    <property type="term" value="F:ATP hydrolysis activity"/>
    <property type="evidence" value="ECO:0007669"/>
    <property type="project" value="TreeGrafter"/>
</dbReference>
<dbReference type="InterPro" id="IPR027417">
    <property type="entry name" value="P-loop_NTPase"/>
</dbReference>
<dbReference type="HOGENOM" id="CLU_037612_0_2_12"/>
<dbReference type="SUPFAM" id="SSF52540">
    <property type="entry name" value="P-loop containing nucleoside triphosphate hydrolases"/>
    <property type="match status" value="1"/>
</dbReference>
<evidence type="ECO:0000259" key="3">
    <source>
        <dbReference type="Pfam" id="PF01656"/>
    </source>
</evidence>
<keyword evidence="5" id="KW-1185">Reference proteome</keyword>
<name>V5WJQ8_9SPIO</name>
<dbReference type="PANTHER" id="PTHR43384">
    <property type="entry name" value="SEPTUM SITE-DETERMINING PROTEIN MIND HOMOLOG, CHLOROPLASTIC-RELATED"/>
    <property type="match status" value="1"/>
</dbReference>
<organism evidence="4 5">
    <name type="scientific">Salinispira pacifica</name>
    <dbReference type="NCBI Taxonomy" id="1307761"/>
    <lineage>
        <taxon>Bacteria</taxon>
        <taxon>Pseudomonadati</taxon>
        <taxon>Spirochaetota</taxon>
        <taxon>Spirochaetia</taxon>
        <taxon>Spirochaetales</taxon>
        <taxon>Spirochaetaceae</taxon>
        <taxon>Salinispira</taxon>
    </lineage>
</organism>
<dbReference type="Pfam" id="PF01656">
    <property type="entry name" value="CbiA"/>
    <property type="match status" value="1"/>
</dbReference>
<dbReference type="STRING" id="1307761.L21SP2_2538"/>
<gene>
    <name evidence="4" type="ORF">L21SP2_2538</name>
</gene>
<evidence type="ECO:0000313" key="4">
    <source>
        <dbReference type="EMBL" id="AHC15890.1"/>
    </source>
</evidence>
<dbReference type="GO" id="GO:0005524">
    <property type="term" value="F:ATP binding"/>
    <property type="evidence" value="ECO:0007669"/>
    <property type="project" value="UniProtKB-KW"/>
</dbReference>
<evidence type="ECO:0000256" key="1">
    <source>
        <dbReference type="ARBA" id="ARBA00022741"/>
    </source>
</evidence>
<reference evidence="4 5" key="1">
    <citation type="journal article" date="2015" name="Stand. Genomic Sci.">
        <title>Complete genome sequence and description of Salinispira pacifica gen. nov., sp. nov., a novel spirochaete isolated form a hypersaline microbial mat.</title>
        <authorList>
            <person name="Ben Hania W."/>
            <person name="Joseph M."/>
            <person name="Schumann P."/>
            <person name="Bunk B."/>
            <person name="Fiebig A."/>
            <person name="Sproer C."/>
            <person name="Klenk H.P."/>
            <person name="Fardeau M.L."/>
            <person name="Spring S."/>
        </authorList>
    </citation>
    <scope>NUCLEOTIDE SEQUENCE [LARGE SCALE GENOMIC DNA]</scope>
    <source>
        <strain evidence="4 5">L21-RPul-D2</strain>
    </source>
</reference>
<dbReference type="Gene3D" id="3.40.50.300">
    <property type="entry name" value="P-loop containing nucleotide triphosphate hydrolases"/>
    <property type="match status" value="1"/>
</dbReference>